<proteinExistence type="predicted"/>
<evidence type="ECO:0000313" key="1">
    <source>
        <dbReference type="EMBL" id="CAJ1938867.1"/>
    </source>
</evidence>
<reference evidence="1" key="1">
    <citation type="submission" date="2023-10" db="EMBL/GenBank/DDBJ databases">
        <authorList>
            <person name="Domelevo Entfellner J.-B."/>
        </authorList>
    </citation>
    <scope>NUCLEOTIDE SEQUENCE</scope>
</reference>
<dbReference type="EMBL" id="OY731400">
    <property type="protein sequence ID" value="CAJ1938867.1"/>
    <property type="molecule type" value="Genomic_DNA"/>
</dbReference>
<accession>A0AA86S8G8</accession>
<dbReference type="AlphaFoldDB" id="A0AA86S8G8"/>
<dbReference type="Proteomes" id="UP001189624">
    <property type="component" value="Chromosome 3"/>
</dbReference>
<evidence type="ECO:0000313" key="2">
    <source>
        <dbReference type="Proteomes" id="UP001189624"/>
    </source>
</evidence>
<feature type="non-terminal residue" evidence="1">
    <location>
        <position position="1"/>
    </location>
</feature>
<name>A0AA86S8G8_9FABA</name>
<protein>
    <submittedName>
        <fullName evidence="1">Uncharacterized protein</fullName>
    </submittedName>
</protein>
<organism evidence="1 2">
    <name type="scientific">Sphenostylis stenocarpa</name>
    <dbReference type="NCBI Taxonomy" id="92480"/>
    <lineage>
        <taxon>Eukaryota</taxon>
        <taxon>Viridiplantae</taxon>
        <taxon>Streptophyta</taxon>
        <taxon>Embryophyta</taxon>
        <taxon>Tracheophyta</taxon>
        <taxon>Spermatophyta</taxon>
        <taxon>Magnoliopsida</taxon>
        <taxon>eudicotyledons</taxon>
        <taxon>Gunneridae</taxon>
        <taxon>Pentapetalae</taxon>
        <taxon>rosids</taxon>
        <taxon>fabids</taxon>
        <taxon>Fabales</taxon>
        <taxon>Fabaceae</taxon>
        <taxon>Papilionoideae</taxon>
        <taxon>50 kb inversion clade</taxon>
        <taxon>NPAAA clade</taxon>
        <taxon>indigoferoid/millettioid clade</taxon>
        <taxon>Phaseoleae</taxon>
        <taxon>Sphenostylis</taxon>
    </lineage>
</organism>
<gene>
    <name evidence="1" type="ORF">AYBTSS11_LOCUS8833</name>
</gene>
<keyword evidence="2" id="KW-1185">Reference proteome</keyword>
<sequence>ITKKTYPESLLQRQNLKRISSESYLPNMDIPSGTHRQNLASKIATLAYSEAKKKAKPKVFTSKRNICLLRGITKNSMDIRLLKRRHQDQQIPRGFLPT</sequence>
<dbReference type="Gramene" id="rna-AYBTSS11_LOCUS8833">
    <property type="protein sequence ID" value="CAJ1938867.1"/>
    <property type="gene ID" value="gene-AYBTSS11_LOCUS8833"/>
</dbReference>